<keyword evidence="4" id="KW-1185">Reference proteome</keyword>
<organism evidence="3">
    <name type="scientific">Oryza meridionalis</name>
    <dbReference type="NCBI Taxonomy" id="40149"/>
    <lineage>
        <taxon>Eukaryota</taxon>
        <taxon>Viridiplantae</taxon>
        <taxon>Streptophyta</taxon>
        <taxon>Embryophyta</taxon>
        <taxon>Tracheophyta</taxon>
        <taxon>Spermatophyta</taxon>
        <taxon>Magnoliopsida</taxon>
        <taxon>Liliopsida</taxon>
        <taxon>Poales</taxon>
        <taxon>Poaceae</taxon>
        <taxon>BOP clade</taxon>
        <taxon>Oryzoideae</taxon>
        <taxon>Oryzeae</taxon>
        <taxon>Oryzinae</taxon>
        <taxon>Oryza</taxon>
    </lineage>
</organism>
<dbReference type="EnsemblPlants" id="OMERI07G03990.1">
    <property type="protein sequence ID" value="OMERI07G03990.1"/>
    <property type="gene ID" value="OMERI07G03990"/>
</dbReference>
<dbReference type="HOGENOM" id="CLU_1557737_0_0_1"/>
<accession>A0A0E0E8B6</accession>
<keyword evidence="2" id="KW-0812">Transmembrane</keyword>
<sequence length="172" mass="18108">MSGVHVSLFSLFPLFSPFLISLSLLCKLTARRMVRRAATGGEKGGVLANWDKGKGEGAVPAADGDKAAGGEKGRRAGGGGLPMTAPRPRGARWGQGGRRGEGTARGRRRAADDGAAAAWGVACRHRRLQYGAAARGRRWRRGLIFIGLLPSKSAGEKPCPLQLSSVFPELCM</sequence>
<dbReference type="Proteomes" id="UP000008021">
    <property type="component" value="Chromosome 7"/>
</dbReference>
<evidence type="ECO:0000313" key="3">
    <source>
        <dbReference type="EnsemblPlants" id="OMERI07G03990.1"/>
    </source>
</evidence>
<proteinExistence type="predicted"/>
<evidence type="ECO:0000256" key="2">
    <source>
        <dbReference type="SAM" id="Phobius"/>
    </source>
</evidence>
<reference evidence="3" key="2">
    <citation type="submission" date="2018-05" db="EMBL/GenBank/DDBJ databases">
        <title>OmerRS3 (Oryza meridionalis Reference Sequence Version 3).</title>
        <authorList>
            <person name="Zhang J."/>
            <person name="Kudrna D."/>
            <person name="Lee S."/>
            <person name="Talag J."/>
            <person name="Welchert J."/>
            <person name="Wing R.A."/>
        </authorList>
    </citation>
    <scope>NUCLEOTIDE SEQUENCE [LARGE SCALE GENOMIC DNA]</scope>
    <source>
        <strain evidence="3">cv. OR44</strain>
    </source>
</reference>
<dbReference type="Gramene" id="OMERI07G03990.1">
    <property type="protein sequence ID" value="OMERI07G03990.1"/>
    <property type="gene ID" value="OMERI07G03990"/>
</dbReference>
<evidence type="ECO:0000256" key="1">
    <source>
        <dbReference type="SAM" id="MobiDB-lite"/>
    </source>
</evidence>
<feature type="compositionally biased region" description="Basic and acidic residues" evidence="1">
    <location>
        <begin position="63"/>
        <end position="74"/>
    </location>
</feature>
<keyword evidence="2" id="KW-0472">Membrane</keyword>
<feature type="region of interest" description="Disordered" evidence="1">
    <location>
        <begin position="57"/>
        <end position="111"/>
    </location>
</feature>
<dbReference type="STRING" id="40149.A0A0E0E8B6"/>
<reference evidence="3" key="1">
    <citation type="submission" date="2015-04" db="UniProtKB">
        <authorList>
            <consortium name="EnsemblPlants"/>
        </authorList>
    </citation>
    <scope>IDENTIFICATION</scope>
</reference>
<keyword evidence="2" id="KW-1133">Transmembrane helix</keyword>
<evidence type="ECO:0000313" key="4">
    <source>
        <dbReference type="Proteomes" id="UP000008021"/>
    </source>
</evidence>
<name>A0A0E0E8B6_9ORYZ</name>
<protein>
    <submittedName>
        <fullName evidence="3">Uncharacterized protein</fullName>
    </submittedName>
</protein>
<dbReference type="AlphaFoldDB" id="A0A0E0E8B6"/>
<feature type="transmembrane region" description="Helical" evidence="2">
    <location>
        <begin position="6"/>
        <end position="26"/>
    </location>
</feature>
<feature type="compositionally biased region" description="Basic and acidic residues" evidence="1">
    <location>
        <begin position="98"/>
        <end position="111"/>
    </location>
</feature>